<dbReference type="GO" id="GO:0004826">
    <property type="term" value="F:phenylalanine-tRNA ligase activity"/>
    <property type="evidence" value="ECO:0007669"/>
    <property type="project" value="InterPro"/>
</dbReference>
<dbReference type="Pfam" id="PF03483">
    <property type="entry name" value="B3_4"/>
    <property type="match status" value="1"/>
</dbReference>
<accession>A0A521DZN1</accession>
<dbReference type="GO" id="GO:0003723">
    <property type="term" value="F:RNA binding"/>
    <property type="evidence" value="ECO:0007669"/>
    <property type="project" value="InterPro"/>
</dbReference>
<dbReference type="SUPFAM" id="SSF56037">
    <property type="entry name" value="PheT/TilS domain"/>
    <property type="match status" value="1"/>
</dbReference>
<sequence length="219" mass="24019">MAIISIQSEIKNILPQIQLAGLEASVAIAPTSPDQGVWIRKQIEKLQVKLSPETIRQTPNVKATKDAYRALGKDPNRYRPAAEALMRRIANGKGLYEILNAVDVLNYISIKTGFSICGYDASQIVGNISLGIGKAKEPYEGIGRGELNIERLPVFRDAVGAFGTPTSDSTRTMINHKTNKIIFIYIGFNAKDELEEALTETTALLVKYADATDVSTFFI</sequence>
<protein>
    <submittedName>
        <fullName evidence="2">Phosphoenolpyruvate synthase</fullName>
    </submittedName>
</protein>
<dbReference type="AlphaFoldDB" id="A0A521DZN1"/>
<evidence type="ECO:0000313" key="3">
    <source>
        <dbReference type="Proteomes" id="UP000319040"/>
    </source>
</evidence>
<reference evidence="2 3" key="1">
    <citation type="submission" date="2017-05" db="EMBL/GenBank/DDBJ databases">
        <authorList>
            <person name="Varghese N."/>
            <person name="Submissions S."/>
        </authorList>
    </citation>
    <scope>NUCLEOTIDE SEQUENCE [LARGE SCALE GENOMIC DNA]</scope>
    <source>
        <strain evidence="2 3">DSM 27040</strain>
    </source>
</reference>
<dbReference type="InterPro" id="IPR020825">
    <property type="entry name" value="Phe-tRNA_synthase-like_B3/B4"/>
</dbReference>
<dbReference type="Gene3D" id="3.50.40.10">
    <property type="entry name" value="Phenylalanyl-trna Synthetase, Chain B, domain 3"/>
    <property type="match status" value="1"/>
</dbReference>
<dbReference type="PANTHER" id="PTHR39209:SF2">
    <property type="entry name" value="CYTOPLASMIC PROTEIN"/>
    <property type="match status" value="1"/>
</dbReference>
<evidence type="ECO:0000313" key="2">
    <source>
        <dbReference type="EMBL" id="SMO76320.1"/>
    </source>
</evidence>
<gene>
    <name evidence="2" type="ORF">SAMN06265379_1072</name>
</gene>
<proteinExistence type="predicted"/>
<dbReference type="SMART" id="SM00873">
    <property type="entry name" value="B3_4"/>
    <property type="match status" value="1"/>
</dbReference>
<name>A0A521DZN1_SACCC</name>
<dbReference type="Proteomes" id="UP000319040">
    <property type="component" value="Unassembled WGS sequence"/>
</dbReference>
<dbReference type="InterPro" id="IPR005146">
    <property type="entry name" value="B3/B4_tRNA-bd"/>
</dbReference>
<dbReference type="OrthoDB" id="9789812at2"/>
<organism evidence="2 3">
    <name type="scientific">Saccharicrinis carchari</name>
    <dbReference type="NCBI Taxonomy" id="1168039"/>
    <lineage>
        <taxon>Bacteria</taxon>
        <taxon>Pseudomonadati</taxon>
        <taxon>Bacteroidota</taxon>
        <taxon>Bacteroidia</taxon>
        <taxon>Marinilabiliales</taxon>
        <taxon>Marinilabiliaceae</taxon>
        <taxon>Saccharicrinis</taxon>
    </lineage>
</organism>
<keyword evidence="2" id="KW-0670">Pyruvate</keyword>
<dbReference type="EMBL" id="FXTB01000007">
    <property type="protein sequence ID" value="SMO76320.1"/>
    <property type="molecule type" value="Genomic_DNA"/>
</dbReference>
<feature type="domain" description="B3/B4 tRNA-binding" evidence="1">
    <location>
        <begin position="63"/>
        <end position="210"/>
    </location>
</feature>
<keyword evidence="3" id="KW-1185">Reference proteome</keyword>
<evidence type="ECO:0000259" key="1">
    <source>
        <dbReference type="SMART" id="SM00873"/>
    </source>
</evidence>
<dbReference type="PANTHER" id="PTHR39209">
    <property type="match status" value="1"/>
</dbReference>